<accession>A0AAD7S0A7</accession>
<sequence length="91" mass="9357">MRQEIAPRHPTAASDVSAVRFGALGYPQEAVARPSPSRGRAVSAWPSAGTPGQGRASEKPDSSAAATASSPLFSFGPQRRQLVSSDPAIAL</sequence>
<dbReference type="AlphaFoldDB" id="A0AAD7S0A7"/>
<evidence type="ECO:0000313" key="2">
    <source>
        <dbReference type="EMBL" id="KAJ8393661.1"/>
    </source>
</evidence>
<dbReference type="Proteomes" id="UP001221898">
    <property type="component" value="Unassembled WGS sequence"/>
</dbReference>
<keyword evidence="3" id="KW-1185">Reference proteome</keyword>
<reference evidence="2" key="1">
    <citation type="journal article" date="2023" name="Science">
        <title>Genome structures resolve the early diversification of teleost fishes.</title>
        <authorList>
            <person name="Parey E."/>
            <person name="Louis A."/>
            <person name="Montfort J."/>
            <person name="Bouchez O."/>
            <person name="Roques C."/>
            <person name="Iampietro C."/>
            <person name="Lluch J."/>
            <person name="Castinel A."/>
            <person name="Donnadieu C."/>
            <person name="Desvignes T."/>
            <person name="Floi Bucao C."/>
            <person name="Jouanno E."/>
            <person name="Wen M."/>
            <person name="Mejri S."/>
            <person name="Dirks R."/>
            <person name="Jansen H."/>
            <person name="Henkel C."/>
            <person name="Chen W.J."/>
            <person name="Zahm M."/>
            <person name="Cabau C."/>
            <person name="Klopp C."/>
            <person name="Thompson A.W."/>
            <person name="Robinson-Rechavi M."/>
            <person name="Braasch I."/>
            <person name="Lecointre G."/>
            <person name="Bobe J."/>
            <person name="Postlethwait J.H."/>
            <person name="Berthelot C."/>
            <person name="Roest Crollius H."/>
            <person name="Guiguen Y."/>
        </authorList>
    </citation>
    <scope>NUCLEOTIDE SEQUENCE</scope>
    <source>
        <strain evidence="2">NC1722</strain>
    </source>
</reference>
<protein>
    <submittedName>
        <fullName evidence="2">Uncharacterized protein</fullName>
    </submittedName>
</protein>
<feature type="region of interest" description="Disordered" evidence="1">
    <location>
        <begin position="30"/>
        <end position="91"/>
    </location>
</feature>
<name>A0AAD7S0A7_9TELE</name>
<evidence type="ECO:0000256" key="1">
    <source>
        <dbReference type="SAM" id="MobiDB-lite"/>
    </source>
</evidence>
<gene>
    <name evidence="2" type="ORF">AAFF_G00058800</name>
</gene>
<comment type="caution">
    <text evidence="2">The sequence shown here is derived from an EMBL/GenBank/DDBJ whole genome shotgun (WGS) entry which is preliminary data.</text>
</comment>
<organism evidence="2 3">
    <name type="scientific">Aldrovandia affinis</name>
    <dbReference type="NCBI Taxonomy" id="143900"/>
    <lineage>
        <taxon>Eukaryota</taxon>
        <taxon>Metazoa</taxon>
        <taxon>Chordata</taxon>
        <taxon>Craniata</taxon>
        <taxon>Vertebrata</taxon>
        <taxon>Euteleostomi</taxon>
        <taxon>Actinopterygii</taxon>
        <taxon>Neopterygii</taxon>
        <taxon>Teleostei</taxon>
        <taxon>Notacanthiformes</taxon>
        <taxon>Halosauridae</taxon>
        <taxon>Aldrovandia</taxon>
    </lineage>
</organism>
<evidence type="ECO:0000313" key="3">
    <source>
        <dbReference type="Proteomes" id="UP001221898"/>
    </source>
</evidence>
<dbReference type="EMBL" id="JAINUG010000135">
    <property type="protein sequence ID" value="KAJ8393661.1"/>
    <property type="molecule type" value="Genomic_DNA"/>
</dbReference>
<proteinExistence type="predicted"/>